<dbReference type="PANTHER" id="PTHR48021:SF1">
    <property type="entry name" value="GH07001P-RELATED"/>
    <property type="match status" value="1"/>
</dbReference>
<feature type="transmembrane region" description="Helical" evidence="6">
    <location>
        <begin position="257"/>
        <end position="285"/>
    </location>
</feature>
<feature type="transmembrane region" description="Helical" evidence="6">
    <location>
        <begin position="7"/>
        <end position="24"/>
    </location>
</feature>
<protein>
    <submittedName>
        <fullName evidence="8">Facilitated trehalose transporter Tret1-2</fullName>
    </submittedName>
</protein>
<sequence>MVGLGPTFAWTLAGRLLVGLYFGVVEGPARAYVGEVTGREVRGLIGNILNTVTPVCIVVVLGLGSRLPWRTIEFALETTAAVVQACGLLFLPRSPKWLLAHGHSREEAEESLRFFHGPEFDIKQGVRDIEGSLAHAHQPSSGVMRGLGLVFGRWENLHPTLLLLVQFFCMVFSGGLGVAQFAPTVFQLTGQDVNPFYSSVYVTAAMSLAFLLSGPLLERCSRVLLLQVAGLLGLAGCSAIGAYFWQATAEGSSGGQHAWLVLAGALATVLSYGAGIAPVSFTYLVELLPNSTRAITINMVLLYFSLVQFCAVHFFPAMERGLGNHGTFWLFAAVNALQVLLATFALPETRGLSLEEIQHKFFAARRRSSAGGQKGEQPIVNSSEDVERGQVNAAAELSDEDTAKEDTRRTGSQRSEPAPQTAEELERRRSSGSVLDAVYPAGCFV</sequence>
<dbReference type="PROSITE" id="PS50850">
    <property type="entry name" value="MFS"/>
    <property type="match status" value="1"/>
</dbReference>
<reference evidence="8 9" key="1">
    <citation type="submission" date="2019-07" db="EMBL/GenBank/DDBJ databases">
        <title>Draft genome assembly of a fouling barnacle, Amphibalanus amphitrite (Darwin, 1854): The first reference genome for Thecostraca.</title>
        <authorList>
            <person name="Kim W."/>
        </authorList>
    </citation>
    <scope>NUCLEOTIDE SEQUENCE [LARGE SCALE GENOMIC DNA]</scope>
    <source>
        <strain evidence="8">SNU_AA5</strain>
        <tissue evidence="8">Soma without cirri and trophi</tissue>
    </source>
</reference>
<dbReference type="OrthoDB" id="6346412at2759"/>
<keyword evidence="4 6" id="KW-0472">Membrane</keyword>
<dbReference type="InterPro" id="IPR050549">
    <property type="entry name" value="MFS_Trehalose_Transporter"/>
</dbReference>
<gene>
    <name evidence="8" type="primary">Tret1-2_8</name>
    <name evidence="8" type="ORF">FJT64_024052</name>
</gene>
<evidence type="ECO:0000256" key="5">
    <source>
        <dbReference type="SAM" id="MobiDB-lite"/>
    </source>
</evidence>
<dbReference type="GO" id="GO:0016020">
    <property type="term" value="C:membrane"/>
    <property type="evidence" value="ECO:0007669"/>
    <property type="project" value="UniProtKB-SubCell"/>
</dbReference>
<feature type="transmembrane region" description="Helical" evidence="6">
    <location>
        <begin position="327"/>
        <end position="346"/>
    </location>
</feature>
<feature type="transmembrane region" description="Helical" evidence="6">
    <location>
        <begin position="194"/>
        <end position="212"/>
    </location>
</feature>
<comment type="subcellular location">
    <subcellularLocation>
        <location evidence="1">Membrane</location>
        <topology evidence="1">Multi-pass membrane protein</topology>
    </subcellularLocation>
</comment>
<keyword evidence="3 6" id="KW-1133">Transmembrane helix</keyword>
<feature type="domain" description="Major facilitator superfamily (MFS) profile" evidence="7">
    <location>
        <begin position="1"/>
        <end position="350"/>
    </location>
</feature>
<evidence type="ECO:0000313" key="9">
    <source>
        <dbReference type="Proteomes" id="UP000440578"/>
    </source>
</evidence>
<feature type="transmembrane region" description="Helical" evidence="6">
    <location>
        <begin position="44"/>
        <end position="64"/>
    </location>
</feature>
<dbReference type="InterPro" id="IPR020846">
    <property type="entry name" value="MFS_dom"/>
</dbReference>
<feature type="transmembrane region" description="Helical" evidence="6">
    <location>
        <begin position="224"/>
        <end position="245"/>
    </location>
</feature>
<dbReference type="Gene3D" id="1.20.1250.20">
    <property type="entry name" value="MFS general substrate transporter like domains"/>
    <property type="match status" value="1"/>
</dbReference>
<evidence type="ECO:0000256" key="4">
    <source>
        <dbReference type="ARBA" id="ARBA00023136"/>
    </source>
</evidence>
<evidence type="ECO:0000256" key="3">
    <source>
        <dbReference type="ARBA" id="ARBA00022989"/>
    </source>
</evidence>
<evidence type="ECO:0000259" key="7">
    <source>
        <dbReference type="PROSITE" id="PS50850"/>
    </source>
</evidence>
<comment type="caution">
    <text evidence="8">The sequence shown here is derived from an EMBL/GenBank/DDBJ whole genome shotgun (WGS) entry which is preliminary data.</text>
</comment>
<feature type="transmembrane region" description="Helical" evidence="6">
    <location>
        <begin position="297"/>
        <end position="315"/>
    </location>
</feature>
<dbReference type="AlphaFoldDB" id="A0A6A4WFQ0"/>
<dbReference type="InterPro" id="IPR005829">
    <property type="entry name" value="Sugar_transporter_CS"/>
</dbReference>
<proteinExistence type="predicted"/>
<organism evidence="8 9">
    <name type="scientific">Amphibalanus amphitrite</name>
    <name type="common">Striped barnacle</name>
    <name type="synonym">Balanus amphitrite</name>
    <dbReference type="NCBI Taxonomy" id="1232801"/>
    <lineage>
        <taxon>Eukaryota</taxon>
        <taxon>Metazoa</taxon>
        <taxon>Ecdysozoa</taxon>
        <taxon>Arthropoda</taxon>
        <taxon>Crustacea</taxon>
        <taxon>Multicrustacea</taxon>
        <taxon>Cirripedia</taxon>
        <taxon>Thoracica</taxon>
        <taxon>Thoracicalcarea</taxon>
        <taxon>Balanomorpha</taxon>
        <taxon>Balanoidea</taxon>
        <taxon>Balanidae</taxon>
        <taxon>Amphibalaninae</taxon>
        <taxon>Amphibalanus</taxon>
    </lineage>
</organism>
<dbReference type="Pfam" id="PF00083">
    <property type="entry name" value="Sugar_tr"/>
    <property type="match status" value="1"/>
</dbReference>
<evidence type="ECO:0000256" key="2">
    <source>
        <dbReference type="ARBA" id="ARBA00022692"/>
    </source>
</evidence>
<evidence type="ECO:0000256" key="1">
    <source>
        <dbReference type="ARBA" id="ARBA00004141"/>
    </source>
</evidence>
<evidence type="ECO:0000313" key="8">
    <source>
        <dbReference type="EMBL" id="KAF0304039.1"/>
    </source>
</evidence>
<dbReference type="InterPro" id="IPR005828">
    <property type="entry name" value="MFS_sugar_transport-like"/>
</dbReference>
<accession>A0A6A4WFQ0</accession>
<dbReference type="PROSITE" id="PS00217">
    <property type="entry name" value="SUGAR_TRANSPORT_2"/>
    <property type="match status" value="1"/>
</dbReference>
<dbReference type="PANTHER" id="PTHR48021">
    <property type="match status" value="1"/>
</dbReference>
<dbReference type="SUPFAM" id="SSF103473">
    <property type="entry name" value="MFS general substrate transporter"/>
    <property type="match status" value="1"/>
</dbReference>
<dbReference type="InterPro" id="IPR036259">
    <property type="entry name" value="MFS_trans_sf"/>
</dbReference>
<keyword evidence="2 6" id="KW-0812">Transmembrane</keyword>
<evidence type="ECO:0000256" key="6">
    <source>
        <dbReference type="SAM" id="Phobius"/>
    </source>
</evidence>
<feature type="transmembrane region" description="Helical" evidence="6">
    <location>
        <begin position="161"/>
        <end position="182"/>
    </location>
</feature>
<dbReference type="GO" id="GO:0022857">
    <property type="term" value="F:transmembrane transporter activity"/>
    <property type="evidence" value="ECO:0007669"/>
    <property type="project" value="InterPro"/>
</dbReference>
<dbReference type="Proteomes" id="UP000440578">
    <property type="component" value="Unassembled WGS sequence"/>
</dbReference>
<feature type="region of interest" description="Disordered" evidence="5">
    <location>
        <begin position="368"/>
        <end position="432"/>
    </location>
</feature>
<name>A0A6A4WFQ0_AMPAM</name>
<keyword evidence="9" id="KW-1185">Reference proteome</keyword>
<dbReference type="EMBL" id="VIIS01000881">
    <property type="protein sequence ID" value="KAF0304039.1"/>
    <property type="molecule type" value="Genomic_DNA"/>
</dbReference>